<dbReference type="GO" id="GO:0016491">
    <property type="term" value="F:oxidoreductase activity"/>
    <property type="evidence" value="ECO:0007669"/>
    <property type="project" value="UniProtKB-KW"/>
</dbReference>
<dbReference type="Pfam" id="PF03435">
    <property type="entry name" value="Sacchrp_dh_NADP"/>
    <property type="match status" value="1"/>
</dbReference>
<dbReference type="Gene3D" id="3.30.360.10">
    <property type="entry name" value="Dihydrodipicolinate Reductase, domain 2"/>
    <property type="match status" value="1"/>
</dbReference>
<feature type="domain" description="Saccharopine dehydrogenase-like C-terminal" evidence="3">
    <location>
        <begin position="125"/>
        <end position="380"/>
    </location>
</feature>
<evidence type="ECO:0000256" key="1">
    <source>
        <dbReference type="ARBA" id="ARBA00023002"/>
    </source>
</evidence>
<evidence type="ECO:0000313" key="4">
    <source>
        <dbReference type="EMBL" id="BBO78395.1"/>
    </source>
</evidence>
<dbReference type="InterPro" id="IPR032095">
    <property type="entry name" value="Sacchrp_dh-like_C"/>
</dbReference>
<evidence type="ECO:0000313" key="5">
    <source>
        <dbReference type="Proteomes" id="UP000427769"/>
    </source>
</evidence>
<dbReference type="SUPFAM" id="SSF51735">
    <property type="entry name" value="NAD(P)-binding Rossmann-fold domains"/>
    <property type="match status" value="1"/>
</dbReference>
<protein>
    <submittedName>
        <fullName evidence="4">Saccharopine dehydrogenase</fullName>
    </submittedName>
</protein>
<dbReference type="Pfam" id="PF16653">
    <property type="entry name" value="Sacchrp_dh_C"/>
    <property type="match status" value="1"/>
</dbReference>
<reference evidence="4 5" key="1">
    <citation type="submission" date="2019-11" db="EMBL/GenBank/DDBJ databases">
        <title>Comparative genomics of hydrocarbon-degrading Desulfosarcina strains.</title>
        <authorList>
            <person name="Watanabe M."/>
            <person name="Kojima H."/>
            <person name="Fukui M."/>
        </authorList>
    </citation>
    <scope>NUCLEOTIDE SEQUENCE [LARGE SCALE GENOMIC DNA]</scope>
    <source>
        <strain evidence="4 5">PP31</strain>
    </source>
</reference>
<dbReference type="Proteomes" id="UP000427769">
    <property type="component" value="Chromosome"/>
</dbReference>
<dbReference type="KEGG" id="dwd:DSCW_58120"/>
<sequence>MRVLVLGGCGIQGRAAVFDLAKNPDVQEVICADANFEAMDEISAFVDMAKVRTESLDANNPENLDRLFRQADVAIDLLPRQFVETVCQSAIRTGVSAVNSNYAYPIAHLEEAARNAGVAIMPECGLDPGIDLVIYGEAGRRFDELHVVNSYCGGLPERSACDNPFNYKISWVFEGVLASTKRDSRMIDEGKAVDIPGADQHDPRNVRQVDFPGLGTLEAIPNGDAIFFTDALGVTATIRETGRYSLRWPGWSALWHPLKKLGFLSEDPVPGLPCAVSPYQMMNKLLGPQLQYKRNEKDLVVMLNVFEGIKGGRRVRLVSRLLIERDLDTGIMAMAKGVSCPASIVARMIAAGEIRDSGVLSPMKHIPYPAFTKALRDRGIDVEEEERVLE</sequence>
<dbReference type="EMBL" id="AP021875">
    <property type="protein sequence ID" value="BBO78395.1"/>
    <property type="molecule type" value="Genomic_DNA"/>
</dbReference>
<dbReference type="OrthoDB" id="9769367at2"/>
<dbReference type="RefSeq" id="WP_155307034.1">
    <property type="nucleotide sequence ID" value="NZ_AP021875.1"/>
</dbReference>
<dbReference type="InterPro" id="IPR005097">
    <property type="entry name" value="Sacchrp_dh_NADP-bd"/>
</dbReference>
<keyword evidence="1" id="KW-0560">Oxidoreductase</keyword>
<dbReference type="AlphaFoldDB" id="A0A5K7ZCA4"/>
<dbReference type="Gene3D" id="3.40.50.720">
    <property type="entry name" value="NAD(P)-binding Rossmann-like Domain"/>
    <property type="match status" value="2"/>
</dbReference>
<proteinExistence type="predicted"/>
<accession>A0A5K7ZCA4</accession>
<dbReference type="PANTHER" id="PTHR11133">
    <property type="entry name" value="SACCHAROPINE DEHYDROGENASE"/>
    <property type="match status" value="1"/>
</dbReference>
<name>A0A5K7ZCA4_9BACT</name>
<gene>
    <name evidence="4" type="ORF">DSCW_58120</name>
</gene>
<keyword evidence="5" id="KW-1185">Reference proteome</keyword>
<dbReference type="SUPFAM" id="SSF55347">
    <property type="entry name" value="Glyceraldehyde-3-phosphate dehydrogenase-like, C-terminal domain"/>
    <property type="match status" value="1"/>
</dbReference>
<feature type="domain" description="Saccharopine dehydrogenase NADP binding" evidence="2">
    <location>
        <begin position="3"/>
        <end position="121"/>
    </location>
</feature>
<evidence type="ECO:0000259" key="3">
    <source>
        <dbReference type="Pfam" id="PF16653"/>
    </source>
</evidence>
<dbReference type="InterPro" id="IPR051168">
    <property type="entry name" value="AASS"/>
</dbReference>
<dbReference type="InterPro" id="IPR036291">
    <property type="entry name" value="NAD(P)-bd_dom_sf"/>
</dbReference>
<evidence type="ECO:0000259" key="2">
    <source>
        <dbReference type="Pfam" id="PF03435"/>
    </source>
</evidence>
<dbReference type="PANTHER" id="PTHR11133:SF22">
    <property type="entry name" value="ALPHA-AMINOADIPIC SEMIALDEHYDE SYNTHASE, MITOCHONDRIAL"/>
    <property type="match status" value="1"/>
</dbReference>
<organism evidence="4 5">
    <name type="scientific">Desulfosarcina widdelii</name>
    <dbReference type="NCBI Taxonomy" id="947919"/>
    <lineage>
        <taxon>Bacteria</taxon>
        <taxon>Pseudomonadati</taxon>
        <taxon>Thermodesulfobacteriota</taxon>
        <taxon>Desulfobacteria</taxon>
        <taxon>Desulfobacterales</taxon>
        <taxon>Desulfosarcinaceae</taxon>
        <taxon>Desulfosarcina</taxon>
    </lineage>
</organism>